<dbReference type="AlphaFoldDB" id="A0A3P3W003"/>
<sequence>MTVEFTAQNAPLELDLGEPAAKPTATTPGVVEAAKSIWEAGGVDLGFWECSPGSFTATREGYSEICQILSGSVKITTDGGESVRLEAGDTIVMPSGWRGTWDVHETVRKTYVIIND</sequence>
<dbReference type="EMBL" id="RQVS01000006">
    <property type="protein sequence ID" value="RRJ87009.1"/>
    <property type="molecule type" value="Genomic_DNA"/>
</dbReference>
<accession>A0A3P3W003</accession>
<evidence type="ECO:0000313" key="3">
    <source>
        <dbReference type="EMBL" id="RRJ87009.1"/>
    </source>
</evidence>
<dbReference type="PANTHER" id="PTHR40943">
    <property type="entry name" value="CYTOPLASMIC PROTEIN-RELATED"/>
    <property type="match status" value="1"/>
</dbReference>
<dbReference type="PANTHER" id="PTHR40943:SF1">
    <property type="entry name" value="CYTOPLASMIC PROTEIN"/>
    <property type="match status" value="1"/>
</dbReference>
<dbReference type="Gene3D" id="2.60.120.10">
    <property type="entry name" value="Jelly Rolls"/>
    <property type="match status" value="1"/>
</dbReference>
<name>A0A3P3W003_9MICO</name>
<dbReference type="InterPro" id="IPR011051">
    <property type="entry name" value="RmlC_Cupin_sf"/>
</dbReference>
<evidence type="ECO:0000259" key="2">
    <source>
        <dbReference type="Pfam" id="PF05899"/>
    </source>
</evidence>
<dbReference type="Proteomes" id="UP000274391">
    <property type="component" value="Unassembled WGS sequence"/>
</dbReference>
<dbReference type="InterPro" id="IPR014710">
    <property type="entry name" value="RmlC-like_jellyroll"/>
</dbReference>
<proteinExistence type="predicted"/>
<dbReference type="SUPFAM" id="SSF51182">
    <property type="entry name" value="RmlC-like cupins"/>
    <property type="match status" value="1"/>
</dbReference>
<organism evidence="3 4">
    <name type="scientific">Gulosibacter macacae</name>
    <dbReference type="NCBI Taxonomy" id="2488791"/>
    <lineage>
        <taxon>Bacteria</taxon>
        <taxon>Bacillati</taxon>
        <taxon>Actinomycetota</taxon>
        <taxon>Actinomycetes</taxon>
        <taxon>Micrococcales</taxon>
        <taxon>Microbacteriaceae</taxon>
        <taxon>Gulosibacter</taxon>
    </lineage>
</organism>
<comment type="caution">
    <text evidence="3">The sequence shown here is derived from an EMBL/GenBank/DDBJ whole genome shotgun (WGS) entry which is preliminary data.</text>
</comment>
<evidence type="ECO:0000313" key="4">
    <source>
        <dbReference type="Proteomes" id="UP000274391"/>
    </source>
</evidence>
<feature type="region of interest" description="Disordered" evidence="1">
    <location>
        <begin position="1"/>
        <end position="27"/>
    </location>
</feature>
<dbReference type="RefSeq" id="WP_124971621.1">
    <property type="nucleotide sequence ID" value="NZ_RQVS01000006.1"/>
</dbReference>
<feature type="domain" description="(S)-ureidoglycine aminohydrolase cupin" evidence="2">
    <location>
        <begin position="40"/>
        <end position="111"/>
    </location>
</feature>
<dbReference type="CDD" id="cd02227">
    <property type="entry name" value="cupin_TM1112-like"/>
    <property type="match status" value="1"/>
</dbReference>
<dbReference type="Pfam" id="PF05899">
    <property type="entry name" value="Cupin_3"/>
    <property type="match status" value="1"/>
</dbReference>
<reference evidence="3 4" key="1">
    <citation type="submission" date="2018-11" db="EMBL/GenBank/DDBJ databases">
        <title>YIM 102482-1 draft genome.</title>
        <authorList>
            <person name="Li G."/>
            <person name="Jiang Y."/>
        </authorList>
    </citation>
    <scope>NUCLEOTIDE SEQUENCE [LARGE SCALE GENOMIC DNA]</scope>
    <source>
        <strain evidence="3 4">YIM 102482-1</strain>
    </source>
</reference>
<gene>
    <name evidence="3" type="ORF">EG850_06305</name>
</gene>
<dbReference type="OrthoDB" id="9799053at2"/>
<protein>
    <submittedName>
        <fullName evidence="3">DUF861 domain-containing protein</fullName>
    </submittedName>
</protein>
<evidence type="ECO:0000256" key="1">
    <source>
        <dbReference type="SAM" id="MobiDB-lite"/>
    </source>
</evidence>
<keyword evidence="4" id="KW-1185">Reference proteome</keyword>
<dbReference type="InterPro" id="IPR008579">
    <property type="entry name" value="UGlyAH_Cupin_dom"/>
</dbReference>